<dbReference type="InterPro" id="IPR029032">
    <property type="entry name" value="AhpD-like"/>
</dbReference>
<dbReference type="PANTHER" id="PTHR35446:SF2">
    <property type="entry name" value="CARBOXYMUCONOLACTONE DECARBOXYLASE-LIKE DOMAIN-CONTAINING PROTEIN"/>
    <property type="match status" value="1"/>
</dbReference>
<dbReference type="InterPro" id="IPR004675">
    <property type="entry name" value="AhpD_core"/>
</dbReference>
<dbReference type="InterPro" id="IPR003779">
    <property type="entry name" value="CMD-like"/>
</dbReference>
<accession>A0A7V2SW79</accession>
<dbReference type="Proteomes" id="UP000885797">
    <property type="component" value="Unassembled WGS sequence"/>
</dbReference>
<dbReference type="PANTHER" id="PTHR35446">
    <property type="entry name" value="SI:CH211-175M2.5"/>
    <property type="match status" value="1"/>
</dbReference>
<dbReference type="Pfam" id="PF02627">
    <property type="entry name" value="CMD"/>
    <property type="match status" value="1"/>
</dbReference>
<dbReference type="GO" id="GO:0051920">
    <property type="term" value="F:peroxiredoxin activity"/>
    <property type="evidence" value="ECO:0007669"/>
    <property type="project" value="InterPro"/>
</dbReference>
<comment type="caution">
    <text evidence="2">The sequence shown here is derived from an EMBL/GenBank/DDBJ whole genome shotgun (WGS) entry which is preliminary data.</text>
</comment>
<reference evidence="2" key="1">
    <citation type="journal article" date="2020" name="mSystems">
        <title>Genome- and Community-Level Interaction Insights into Carbon Utilization and Element Cycling Functions of Hydrothermarchaeota in Hydrothermal Sediment.</title>
        <authorList>
            <person name="Zhou Z."/>
            <person name="Liu Y."/>
            <person name="Xu W."/>
            <person name="Pan J."/>
            <person name="Luo Z.H."/>
            <person name="Li M."/>
        </authorList>
    </citation>
    <scope>NUCLEOTIDE SEQUENCE [LARGE SCALE GENOMIC DNA]</scope>
    <source>
        <strain evidence="2">HyVt-503</strain>
    </source>
</reference>
<dbReference type="EMBL" id="DRND01000349">
    <property type="protein sequence ID" value="HFC47103.1"/>
    <property type="molecule type" value="Genomic_DNA"/>
</dbReference>
<organism evidence="2">
    <name type="scientific">Dissulfuribacter thermophilus</name>
    <dbReference type="NCBI Taxonomy" id="1156395"/>
    <lineage>
        <taxon>Bacteria</taxon>
        <taxon>Pseudomonadati</taxon>
        <taxon>Thermodesulfobacteriota</taxon>
        <taxon>Dissulfuribacteria</taxon>
        <taxon>Dissulfuribacterales</taxon>
        <taxon>Dissulfuribacteraceae</taxon>
        <taxon>Dissulfuribacter</taxon>
    </lineage>
</organism>
<protein>
    <submittedName>
        <fullName evidence="2">Carboxymuconolactone decarboxylase family protein</fullName>
    </submittedName>
</protein>
<proteinExistence type="predicted"/>
<name>A0A7V2SW79_9BACT</name>
<dbReference type="AlphaFoldDB" id="A0A7V2SW79"/>
<evidence type="ECO:0000259" key="1">
    <source>
        <dbReference type="Pfam" id="PF02627"/>
    </source>
</evidence>
<dbReference type="NCBIfam" id="TIGR00778">
    <property type="entry name" value="ahpD_dom"/>
    <property type="match status" value="1"/>
</dbReference>
<feature type="domain" description="Carboxymuconolactone decarboxylase-like" evidence="1">
    <location>
        <begin position="48"/>
        <end position="121"/>
    </location>
</feature>
<dbReference type="Gene3D" id="1.20.1290.10">
    <property type="entry name" value="AhpD-like"/>
    <property type="match status" value="1"/>
</dbReference>
<evidence type="ECO:0000313" key="2">
    <source>
        <dbReference type="EMBL" id="HFC47103.1"/>
    </source>
</evidence>
<sequence length="134" mass="15177">MVVELITDDKATGKVKEVFDEIREELGMVPNFFRALAGADPDWLEINWKRWKLIMGRNRALDRKTKELIAVAVSIVNQCRYCSLAHESMALMEGASRQELIELKEVVELFSSFNKIADSLEVPCDVTPEMVSSA</sequence>
<dbReference type="SUPFAM" id="SSF69118">
    <property type="entry name" value="AhpD-like"/>
    <property type="match status" value="1"/>
</dbReference>
<gene>
    <name evidence="2" type="ORF">ENJ63_04395</name>
</gene>